<dbReference type="CDD" id="cd08412">
    <property type="entry name" value="PBP2_PAO1_like"/>
    <property type="match status" value="1"/>
</dbReference>
<dbReference type="EMBL" id="SNXK01000007">
    <property type="protein sequence ID" value="TDP31881.1"/>
    <property type="molecule type" value="Genomic_DNA"/>
</dbReference>
<organism evidence="7 8">
    <name type="scientific">Nocardia ignorata</name>
    <dbReference type="NCBI Taxonomy" id="145285"/>
    <lineage>
        <taxon>Bacteria</taxon>
        <taxon>Bacillati</taxon>
        <taxon>Actinomycetota</taxon>
        <taxon>Actinomycetes</taxon>
        <taxon>Mycobacteriales</taxon>
        <taxon>Nocardiaceae</taxon>
        <taxon>Nocardia</taxon>
    </lineage>
</organism>
<protein>
    <submittedName>
        <fullName evidence="7">LysR family transcriptional regulator</fullName>
    </submittedName>
</protein>
<evidence type="ECO:0000256" key="3">
    <source>
        <dbReference type="ARBA" id="ARBA00023125"/>
    </source>
</evidence>
<dbReference type="Pfam" id="PF00126">
    <property type="entry name" value="HTH_1"/>
    <property type="match status" value="1"/>
</dbReference>
<comment type="caution">
    <text evidence="7">The sequence shown here is derived from an EMBL/GenBank/DDBJ whole genome shotgun (WGS) entry which is preliminary data.</text>
</comment>
<dbReference type="InterPro" id="IPR036388">
    <property type="entry name" value="WH-like_DNA-bd_sf"/>
</dbReference>
<evidence type="ECO:0000256" key="2">
    <source>
        <dbReference type="ARBA" id="ARBA00023015"/>
    </source>
</evidence>
<name>A0A4R6P2X6_NOCIG</name>
<sequence length="311" mass="34169">MDKDARVTNYGFTLVQLRYFAAAAELGSMTAASRKLMVSQSAVSTAVAQLEKELGVQLLLRQHARGLTLTAAGEEFYRELRNYLVHTAELAEVARTAGRALIGDLTIGCFSTLAPFALPQMLAACEQEHPGIRVSVVEDEHAVLKQALRSGRCELALMYGYDLEEDIDHVRVGVASPYALVAKGHPLGRRKRITLRDLADEPMVLLDLPHSGRYFERLVESAGFQPVIRHRTSGFETVRALVANGQGWSVLNQRPASNTTYDGSEVVVLEITDRVEPLDVVLASMAGTRRTARAQAFIRSSIRAARSRADH</sequence>
<evidence type="ECO:0000256" key="1">
    <source>
        <dbReference type="ARBA" id="ARBA00009437"/>
    </source>
</evidence>
<dbReference type="InterPro" id="IPR000847">
    <property type="entry name" value="LysR_HTH_N"/>
</dbReference>
<keyword evidence="3" id="KW-0238">DNA-binding</keyword>
<evidence type="ECO:0000256" key="5">
    <source>
        <dbReference type="ARBA" id="ARBA00023163"/>
    </source>
</evidence>
<evidence type="ECO:0000256" key="4">
    <source>
        <dbReference type="ARBA" id="ARBA00023159"/>
    </source>
</evidence>
<accession>A0A4R6P2X6</accession>
<keyword evidence="4" id="KW-0010">Activator</keyword>
<dbReference type="GO" id="GO:0003700">
    <property type="term" value="F:DNA-binding transcription factor activity"/>
    <property type="evidence" value="ECO:0007669"/>
    <property type="project" value="InterPro"/>
</dbReference>
<dbReference type="Proteomes" id="UP000295087">
    <property type="component" value="Unassembled WGS sequence"/>
</dbReference>
<gene>
    <name evidence="7" type="ORF">DFR75_107106</name>
</gene>
<dbReference type="AlphaFoldDB" id="A0A4R6P2X6"/>
<dbReference type="InterPro" id="IPR036390">
    <property type="entry name" value="WH_DNA-bd_sf"/>
</dbReference>
<proteinExistence type="inferred from homology"/>
<evidence type="ECO:0000313" key="8">
    <source>
        <dbReference type="Proteomes" id="UP000295087"/>
    </source>
</evidence>
<dbReference type="Gene3D" id="1.10.10.10">
    <property type="entry name" value="Winged helix-like DNA-binding domain superfamily/Winged helix DNA-binding domain"/>
    <property type="match status" value="1"/>
</dbReference>
<keyword evidence="2" id="KW-0805">Transcription regulation</keyword>
<dbReference type="GO" id="GO:0003677">
    <property type="term" value="F:DNA binding"/>
    <property type="evidence" value="ECO:0007669"/>
    <property type="project" value="UniProtKB-KW"/>
</dbReference>
<dbReference type="Gene3D" id="3.40.190.10">
    <property type="entry name" value="Periplasmic binding protein-like II"/>
    <property type="match status" value="2"/>
</dbReference>
<dbReference type="PANTHER" id="PTHR30346">
    <property type="entry name" value="TRANSCRIPTIONAL DUAL REGULATOR HCAR-RELATED"/>
    <property type="match status" value="1"/>
</dbReference>
<reference evidence="7 8" key="1">
    <citation type="submission" date="2019-03" db="EMBL/GenBank/DDBJ databases">
        <title>Genomic Encyclopedia of Type Strains, Phase IV (KMG-IV): sequencing the most valuable type-strain genomes for metagenomic binning, comparative biology and taxonomic classification.</title>
        <authorList>
            <person name="Goeker M."/>
        </authorList>
    </citation>
    <scope>NUCLEOTIDE SEQUENCE [LARGE SCALE GENOMIC DNA]</scope>
    <source>
        <strain evidence="7 8">DSM 44496</strain>
    </source>
</reference>
<evidence type="ECO:0000313" key="7">
    <source>
        <dbReference type="EMBL" id="TDP31881.1"/>
    </source>
</evidence>
<dbReference type="SUPFAM" id="SSF46785">
    <property type="entry name" value="Winged helix' DNA-binding domain"/>
    <property type="match status" value="1"/>
</dbReference>
<dbReference type="PRINTS" id="PR00039">
    <property type="entry name" value="HTHLYSR"/>
</dbReference>
<dbReference type="GO" id="GO:0032993">
    <property type="term" value="C:protein-DNA complex"/>
    <property type="evidence" value="ECO:0007669"/>
    <property type="project" value="TreeGrafter"/>
</dbReference>
<dbReference type="SUPFAM" id="SSF53850">
    <property type="entry name" value="Periplasmic binding protein-like II"/>
    <property type="match status" value="1"/>
</dbReference>
<evidence type="ECO:0000259" key="6">
    <source>
        <dbReference type="PROSITE" id="PS50931"/>
    </source>
</evidence>
<dbReference type="Pfam" id="PF03466">
    <property type="entry name" value="LysR_substrate"/>
    <property type="match status" value="1"/>
</dbReference>
<dbReference type="InterPro" id="IPR005119">
    <property type="entry name" value="LysR_subst-bd"/>
</dbReference>
<keyword evidence="5" id="KW-0804">Transcription</keyword>
<feature type="domain" description="HTH lysR-type" evidence="6">
    <location>
        <begin position="12"/>
        <end position="70"/>
    </location>
</feature>
<keyword evidence="8" id="KW-1185">Reference proteome</keyword>
<dbReference type="FunFam" id="1.10.10.10:FF:000001">
    <property type="entry name" value="LysR family transcriptional regulator"/>
    <property type="match status" value="1"/>
</dbReference>
<dbReference type="PANTHER" id="PTHR30346:SF0">
    <property type="entry name" value="HCA OPERON TRANSCRIPTIONAL ACTIVATOR HCAR"/>
    <property type="match status" value="1"/>
</dbReference>
<dbReference type="PROSITE" id="PS50931">
    <property type="entry name" value="HTH_LYSR"/>
    <property type="match status" value="1"/>
</dbReference>
<comment type="similarity">
    <text evidence="1">Belongs to the LysR transcriptional regulatory family.</text>
</comment>